<name>A0ABD4T802_9CYAN</name>
<dbReference type="RefSeq" id="WP_166283360.1">
    <property type="nucleotide sequence ID" value="NZ_JTHE03000105.1"/>
</dbReference>
<protein>
    <submittedName>
        <fullName evidence="3">PAM68 family protein</fullName>
    </submittedName>
</protein>
<accession>A0ABD4T802</accession>
<dbReference type="PANTHER" id="PTHR34575:SF1">
    <property type="entry name" value="PROTEIN PAM68, CHLOROPLASTIC"/>
    <property type="match status" value="1"/>
</dbReference>
<proteinExistence type="predicted"/>
<dbReference type="Proteomes" id="UP000031561">
    <property type="component" value="Unassembled WGS sequence"/>
</dbReference>
<keyword evidence="2" id="KW-1133">Transmembrane helix</keyword>
<sequence>MPSNPQGQSSPKKLPFEPKSAKSAQKKAPKPSNSARFSPNPPRRAPQSGTIPEVVSRRMAKRMVVFCGIPTLLGLATLPLSYWIIAQDLMDLPNVAVILVSLLFLGLSVLGLSYGVLSASWDEDQPGSWLGISEFQLNWQRLLTSWQERRQP</sequence>
<feature type="transmembrane region" description="Helical" evidence="2">
    <location>
        <begin position="97"/>
        <end position="117"/>
    </location>
</feature>
<feature type="compositionally biased region" description="Polar residues" evidence="1">
    <location>
        <begin position="1"/>
        <end position="11"/>
    </location>
</feature>
<keyword evidence="2" id="KW-0472">Membrane</keyword>
<keyword evidence="4" id="KW-1185">Reference proteome</keyword>
<evidence type="ECO:0000313" key="4">
    <source>
        <dbReference type="Proteomes" id="UP000031561"/>
    </source>
</evidence>
<evidence type="ECO:0000256" key="1">
    <source>
        <dbReference type="SAM" id="MobiDB-lite"/>
    </source>
</evidence>
<evidence type="ECO:0000256" key="2">
    <source>
        <dbReference type="SAM" id="Phobius"/>
    </source>
</evidence>
<dbReference type="EMBL" id="JTHE03000105">
    <property type="protein sequence ID" value="MCM1984858.1"/>
    <property type="molecule type" value="Genomic_DNA"/>
</dbReference>
<dbReference type="AlphaFoldDB" id="A0ABD4T802"/>
<keyword evidence="2" id="KW-0812">Transmembrane</keyword>
<evidence type="ECO:0000313" key="3">
    <source>
        <dbReference type="EMBL" id="MCM1984858.1"/>
    </source>
</evidence>
<dbReference type="PANTHER" id="PTHR34575">
    <property type="entry name" value="PROTEIN PAM68, CHLOROPLASTIC"/>
    <property type="match status" value="1"/>
</dbReference>
<organism evidence="3 4">
    <name type="scientific">Lyngbya confervoides BDU141951</name>
    <dbReference type="NCBI Taxonomy" id="1574623"/>
    <lineage>
        <taxon>Bacteria</taxon>
        <taxon>Bacillati</taxon>
        <taxon>Cyanobacteriota</taxon>
        <taxon>Cyanophyceae</taxon>
        <taxon>Oscillatoriophycideae</taxon>
        <taxon>Oscillatoriales</taxon>
        <taxon>Microcoleaceae</taxon>
        <taxon>Lyngbya</taxon>
    </lineage>
</organism>
<gene>
    <name evidence="3" type="ORF">QQ91_0018715</name>
</gene>
<reference evidence="3 4" key="1">
    <citation type="journal article" date="2015" name="Genome Announc.">
        <title>Draft Genome Sequence of Filamentous Marine Cyanobacterium Lyngbya confervoides Strain BDU141951.</title>
        <authorList>
            <person name="Chandrababunaidu M.M."/>
            <person name="Sen D."/>
            <person name="Tripathy S."/>
        </authorList>
    </citation>
    <scope>NUCLEOTIDE SEQUENCE [LARGE SCALE GENOMIC DNA]</scope>
    <source>
        <strain evidence="3 4">BDU141951</strain>
    </source>
</reference>
<feature type="transmembrane region" description="Helical" evidence="2">
    <location>
        <begin position="63"/>
        <end position="85"/>
    </location>
</feature>
<dbReference type="InterPro" id="IPR021855">
    <property type="entry name" value="PAM68-like"/>
</dbReference>
<comment type="caution">
    <text evidence="3">The sequence shown here is derived from an EMBL/GenBank/DDBJ whole genome shotgun (WGS) entry which is preliminary data.</text>
</comment>
<feature type="region of interest" description="Disordered" evidence="1">
    <location>
        <begin position="1"/>
        <end position="51"/>
    </location>
</feature>
<dbReference type="Pfam" id="PF11947">
    <property type="entry name" value="DUF3464"/>
    <property type="match status" value="1"/>
</dbReference>